<name>V6HXL1_9LEPT</name>
<evidence type="ECO:0000313" key="2">
    <source>
        <dbReference type="Proteomes" id="UP000018747"/>
    </source>
</evidence>
<evidence type="ECO:0008006" key="3">
    <source>
        <dbReference type="Google" id="ProtNLM"/>
    </source>
</evidence>
<keyword evidence="2" id="KW-1185">Reference proteome</keyword>
<sequence>MRFSKSVLKFSFVIPNDLTEIIQKLPKKDQESFELIFRLFEQDPSLGVIRSTLVPLGSYHDTVEDVFRIAYLYPQDLGEYLHKSIFELYNLVRSLPYRPDPPGLETVSRFKFTRLPWFPIRDCDDKTIPILSWAIFHNVPCRAVVCGQRVRPHHIYPEVLLNDEWHTVDATYSDRCRFGQKLYGENFREEFYLKDFEKKFKK</sequence>
<reference evidence="1" key="1">
    <citation type="submission" date="2013-05" db="EMBL/GenBank/DDBJ databases">
        <authorList>
            <person name="Harkins D.M."/>
            <person name="Durkin A.S."/>
            <person name="Brinkac L.M."/>
            <person name="Haft D.H."/>
            <person name="Selengut J.D."/>
            <person name="Sanka R."/>
            <person name="DePew J."/>
            <person name="Purushe J."/>
            <person name="Hartskeerl R.A."/>
            <person name="Ahmed A."/>
            <person name="van der Linden H."/>
            <person name="Goris M.G.A."/>
            <person name="Vinetz J.M."/>
            <person name="Sutton G.G."/>
            <person name="Nierman W.C."/>
            <person name="Fouts D.E."/>
        </authorList>
    </citation>
    <scope>NUCLEOTIDE SEQUENCE [LARGE SCALE GENOMIC DNA]</scope>
    <source>
        <strain evidence="1">L 60</strain>
    </source>
</reference>
<dbReference type="AlphaFoldDB" id="V6HXL1"/>
<dbReference type="EMBL" id="AHMT02000044">
    <property type="protein sequence ID" value="EQA61767.1"/>
    <property type="molecule type" value="Genomic_DNA"/>
</dbReference>
<protein>
    <recommendedName>
        <fullName evidence="3">Transglutaminase-like protein</fullName>
    </recommendedName>
</protein>
<organism evidence="1 2">
    <name type="scientific">Leptospira alexanderi serovar Manhao 3 str. L 60</name>
    <dbReference type="NCBI Taxonomy" id="1049759"/>
    <lineage>
        <taxon>Bacteria</taxon>
        <taxon>Pseudomonadati</taxon>
        <taxon>Spirochaetota</taxon>
        <taxon>Spirochaetia</taxon>
        <taxon>Leptospirales</taxon>
        <taxon>Leptospiraceae</taxon>
        <taxon>Leptospira</taxon>
    </lineage>
</organism>
<accession>V6HXL1</accession>
<gene>
    <name evidence="1" type="ORF">LEP1GSC062_3231</name>
</gene>
<comment type="caution">
    <text evidence="1">The sequence shown here is derived from an EMBL/GenBank/DDBJ whole genome shotgun (WGS) entry which is preliminary data.</text>
</comment>
<evidence type="ECO:0000313" key="1">
    <source>
        <dbReference type="EMBL" id="EQA61767.1"/>
    </source>
</evidence>
<proteinExistence type="predicted"/>
<dbReference type="Proteomes" id="UP000018747">
    <property type="component" value="Unassembled WGS sequence"/>
</dbReference>